<organism evidence="1 2">
    <name type="scientific">Mycolicibacter heraklionensis</name>
    <dbReference type="NCBI Taxonomy" id="512402"/>
    <lineage>
        <taxon>Bacteria</taxon>
        <taxon>Bacillati</taxon>
        <taxon>Actinomycetota</taxon>
        <taxon>Actinomycetes</taxon>
        <taxon>Mycobacteriales</taxon>
        <taxon>Mycobacteriaceae</taxon>
        <taxon>Mycolicibacter</taxon>
    </lineage>
</organism>
<gene>
    <name evidence="1" type="ORF">ABW16_10550</name>
</gene>
<dbReference type="InterPro" id="IPR043519">
    <property type="entry name" value="NT_sf"/>
</dbReference>
<dbReference type="Proteomes" id="UP000036464">
    <property type="component" value="Unassembled WGS sequence"/>
</dbReference>
<reference evidence="1 2" key="1">
    <citation type="submission" date="2015-05" db="EMBL/GenBank/DDBJ databases">
        <title>Genome sequence of Mycobacterium heraklionense Davo strain.</title>
        <authorList>
            <person name="Greninger A.L."/>
            <person name="Cunningham G."/>
            <person name="Miller S."/>
        </authorList>
    </citation>
    <scope>NUCLEOTIDE SEQUENCE [LARGE SCALE GENOMIC DNA]</scope>
    <source>
        <strain evidence="1 2">Davo</strain>
    </source>
</reference>
<keyword evidence="2" id="KW-1185">Reference proteome</keyword>
<name>A0ABR5FFN6_9MYCO</name>
<dbReference type="EMBL" id="LDPO01000007">
    <property type="protein sequence ID" value="KLO29016.1"/>
    <property type="molecule type" value="Genomic_DNA"/>
</dbReference>
<dbReference type="SUPFAM" id="SSF81301">
    <property type="entry name" value="Nucleotidyltransferase"/>
    <property type="match status" value="1"/>
</dbReference>
<proteinExistence type="predicted"/>
<evidence type="ECO:0008006" key="3">
    <source>
        <dbReference type="Google" id="ProtNLM"/>
    </source>
</evidence>
<evidence type="ECO:0000313" key="2">
    <source>
        <dbReference type="Proteomes" id="UP000036464"/>
    </source>
</evidence>
<protein>
    <recommendedName>
        <fullName evidence="3">Nucleotidyltransferase</fullName>
    </recommendedName>
</protein>
<comment type="caution">
    <text evidence="1">The sequence shown here is derived from an EMBL/GenBank/DDBJ whole genome shotgun (WGS) entry which is preliminary data.</text>
</comment>
<accession>A0ABR5FFN6</accession>
<dbReference type="Gene3D" id="3.30.460.40">
    <property type="match status" value="1"/>
</dbReference>
<sequence length="168" mass="17857">MPEVLQPGPLLEVLLRHGVRFVLIGGFAAIAHGSPFPTEDIDITPEASSANLKRLSDALTELGAKIRTEGADGGLPFARDEVSLAAGGVWNLVTRYGDLDISLVPSGTTGYPDLVKEATDQAAFGLLIPTASLADIIRSKQAANRLKDQRVLPVLREILASRHGRPTD</sequence>
<evidence type="ECO:0000313" key="1">
    <source>
        <dbReference type="EMBL" id="KLO29016.1"/>
    </source>
</evidence>
<dbReference type="RefSeq" id="WP_047319131.1">
    <property type="nucleotide sequence ID" value="NZ_LDPO01000007.1"/>
</dbReference>